<dbReference type="PANTHER" id="PTHR32361:SF9">
    <property type="entry name" value="FERRIC REDUCTASE TRANSMEMBRANE COMPONENT 3-RELATED"/>
    <property type="match status" value="1"/>
</dbReference>
<dbReference type="InterPro" id="IPR013130">
    <property type="entry name" value="Fe3_Rdtase_TM_dom"/>
</dbReference>
<feature type="transmembrane region" description="Helical" evidence="9">
    <location>
        <begin position="207"/>
        <end position="224"/>
    </location>
</feature>
<dbReference type="Gene3D" id="3.40.50.80">
    <property type="entry name" value="Nucleotide-binding domain of ferredoxin-NADP reductase (FNR) module"/>
    <property type="match status" value="1"/>
</dbReference>
<dbReference type="AlphaFoldDB" id="A0A9W9R7S1"/>
<name>A0A9W9R7S1_9EURO</name>
<feature type="transmembrane region" description="Helical" evidence="9">
    <location>
        <begin position="20"/>
        <end position="44"/>
    </location>
</feature>
<keyword evidence="7" id="KW-0406">Ion transport</keyword>
<keyword evidence="2" id="KW-0813">Transport</keyword>
<evidence type="ECO:0000256" key="2">
    <source>
        <dbReference type="ARBA" id="ARBA00022448"/>
    </source>
</evidence>
<evidence type="ECO:0000259" key="12">
    <source>
        <dbReference type="Pfam" id="PF08030"/>
    </source>
</evidence>
<dbReference type="Pfam" id="PF01794">
    <property type="entry name" value="Ferric_reduct"/>
    <property type="match status" value="1"/>
</dbReference>
<evidence type="ECO:0000256" key="4">
    <source>
        <dbReference type="ARBA" id="ARBA00022982"/>
    </source>
</evidence>
<keyword evidence="4" id="KW-0249">Electron transport</keyword>
<keyword evidence="8 9" id="KW-0472">Membrane</keyword>
<evidence type="ECO:0000259" key="10">
    <source>
        <dbReference type="Pfam" id="PF01794"/>
    </source>
</evidence>
<evidence type="ECO:0000313" key="13">
    <source>
        <dbReference type="EMBL" id="KAJ5355171.1"/>
    </source>
</evidence>
<organism evidence="13 14">
    <name type="scientific">Penicillium cataractarum</name>
    <dbReference type="NCBI Taxonomy" id="2100454"/>
    <lineage>
        <taxon>Eukaryota</taxon>
        <taxon>Fungi</taxon>
        <taxon>Dikarya</taxon>
        <taxon>Ascomycota</taxon>
        <taxon>Pezizomycotina</taxon>
        <taxon>Eurotiomycetes</taxon>
        <taxon>Eurotiomycetidae</taxon>
        <taxon>Eurotiales</taxon>
        <taxon>Aspergillaceae</taxon>
        <taxon>Penicillium</taxon>
    </lineage>
</organism>
<evidence type="ECO:0000256" key="6">
    <source>
        <dbReference type="ARBA" id="ARBA00023002"/>
    </source>
</evidence>
<keyword evidence="6" id="KW-0560">Oxidoreductase</keyword>
<feature type="transmembrane region" description="Helical" evidence="9">
    <location>
        <begin position="145"/>
        <end position="166"/>
    </location>
</feature>
<dbReference type="SFLD" id="SFLDS00052">
    <property type="entry name" value="Ferric_Reductase_Domain"/>
    <property type="match status" value="1"/>
</dbReference>
<feature type="transmembrane region" description="Helical" evidence="9">
    <location>
        <begin position="106"/>
        <end position="124"/>
    </location>
</feature>
<dbReference type="GO" id="GO:0006826">
    <property type="term" value="P:iron ion transport"/>
    <property type="evidence" value="ECO:0007669"/>
    <property type="project" value="TreeGrafter"/>
</dbReference>
<dbReference type="GO" id="GO:0005886">
    <property type="term" value="C:plasma membrane"/>
    <property type="evidence" value="ECO:0007669"/>
    <property type="project" value="TreeGrafter"/>
</dbReference>
<dbReference type="GeneID" id="81444475"/>
<dbReference type="PANTHER" id="PTHR32361">
    <property type="entry name" value="FERRIC/CUPRIC REDUCTASE TRANSMEMBRANE COMPONENT"/>
    <property type="match status" value="1"/>
</dbReference>
<keyword evidence="14" id="KW-1185">Reference proteome</keyword>
<dbReference type="RefSeq" id="XP_056549194.1">
    <property type="nucleotide sequence ID" value="XM_056705296.1"/>
</dbReference>
<evidence type="ECO:0000256" key="9">
    <source>
        <dbReference type="SAM" id="Phobius"/>
    </source>
</evidence>
<evidence type="ECO:0000259" key="11">
    <source>
        <dbReference type="Pfam" id="PF08022"/>
    </source>
</evidence>
<dbReference type="InterPro" id="IPR051410">
    <property type="entry name" value="Ferric/Cupric_Reductase"/>
</dbReference>
<dbReference type="GO" id="GO:0015677">
    <property type="term" value="P:copper ion import"/>
    <property type="evidence" value="ECO:0007669"/>
    <property type="project" value="TreeGrafter"/>
</dbReference>
<dbReference type="Proteomes" id="UP001147782">
    <property type="component" value="Unassembled WGS sequence"/>
</dbReference>
<dbReference type="OrthoDB" id="10006946at2759"/>
<evidence type="ECO:0000256" key="5">
    <source>
        <dbReference type="ARBA" id="ARBA00022989"/>
    </source>
</evidence>
<dbReference type="InterPro" id="IPR039261">
    <property type="entry name" value="FNR_nucleotide-bd"/>
</dbReference>
<dbReference type="InterPro" id="IPR013121">
    <property type="entry name" value="Fe_red_NAD-bd_6"/>
</dbReference>
<reference evidence="13" key="1">
    <citation type="submission" date="2022-11" db="EMBL/GenBank/DDBJ databases">
        <authorList>
            <person name="Petersen C."/>
        </authorList>
    </citation>
    <scope>NUCLEOTIDE SEQUENCE</scope>
    <source>
        <strain evidence="13">IBT 29864</strain>
    </source>
</reference>
<sequence>MDSKTLRQANNVWSNKYFAIAVGAIMALFVISHWYTFLYLKYSVGRSTPFLRKLVRYNRMLRRSLNCSVFGIPSKRWLLYLVYWSINLTLTLTNVNLHKLSYVGKRLGWIAVANFVLLVFLALRNTPLAPLAGRSYEQLRPLHKTAGYTCIVTAVIHAIVYLNAWAQANELENMCEKANLAGAIAGLAMVIIGLSTIGWLARRYYEVFYIIHVVMFILIVILVGMHRPDFAKSTVVIVIFTACLWASDRLLRFVKLCWNFFGNYATLTPMQDGAVRVKLHRTLHCTPGSHAFLWMPSIRLFESHPFTLVSTSPVEFLIRKYDGYTHDLFELAQRQPGKRLRCSVDGGYGQIANFTKFDRVILVAGGSGASFTFALALSVLKEGEMENTTKTIDFIWSVKHSESLHWFEKELQQLQASPCVNLFIHVSRDEVVSEDSSSLDSAPIAADVEKGKDETGGQVIPISAHRKGRPDVANLLASCISQCSSESRIGIGACGPVQMIETTRDAIYQRTYDNGPSITLHTEEFQW</sequence>
<comment type="caution">
    <text evidence="13">The sequence shown here is derived from an EMBL/GenBank/DDBJ whole genome shotgun (WGS) entry which is preliminary data.</text>
</comment>
<dbReference type="EMBL" id="JAPZBS010000010">
    <property type="protein sequence ID" value="KAJ5355171.1"/>
    <property type="molecule type" value="Genomic_DNA"/>
</dbReference>
<evidence type="ECO:0000313" key="14">
    <source>
        <dbReference type="Proteomes" id="UP001147782"/>
    </source>
</evidence>
<feature type="domain" description="FAD-binding 8" evidence="11">
    <location>
        <begin position="278"/>
        <end position="350"/>
    </location>
</feature>
<keyword evidence="5 9" id="KW-1133">Transmembrane helix</keyword>
<dbReference type="Pfam" id="PF08030">
    <property type="entry name" value="NAD_binding_6"/>
    <property type="match status" value="1"/>
</dbReference>
<accession>A0A9W9R7S1</accession>
<dbReference type="GO" id="GO:0006879">
    <property type="term" value="P:intracellular iron ion homeostasis"/>
    <property type="evidence" value="ECO:0007669"/>
    <property type="project" value="TreeGrafter"/>
</dbReference>
<protein>
    <recommendedName>
        <fullName evidence="15">FAD-binding FR-type domain-containing protein</fullName>
    </recommendedName>
</protein>
<dbReference type="GO" id="GO:0000293">
    <property type="term" value="F:ferric-chelate reductase activity"/>
    <property type="evidence" value="ECO:0007669"/>
    <property type="project" value="UniProtKB-ARBA"/>
</dbReference>
<feature type="domain" description="Ferric oxidoreductase" evidence="10">
    <location>
        <begin position="107"/>
        <end position="223"/>
    </location>
</feature>
<dbReference type="Pfam" id="PF08022">
    <property type="entry name" value="FAD_binding_8"/>
    <property type="match status" value="1"/>
</dbReference>
<evidence type="ECO:0000256" key="7">
    <source>
        <dbReference type="ARBA" id="ARBA00023065"/>
    </source>
</evidence>
<feature type="transmembrane region" description="Helical" evidence="9">
    <location>
        <begin position="360"/>
        <end position="380"/>
    </location>
</feature>
<keyword evidence="3 9" id="KW-0812">Transmembrane</keyword>
<evidence type="ECO:0000256" key="3">
    <source>
        <dbReference type="ARBA" id="ARBA00022692"/>
    </source>
</evidence>
<dbReference type="SUPFAM" id="SSF52343">
    <property type="entry name" value="Ferredoxin reductase-like, C-terminal NADP-linked domain"/>
    <property type="match status" value="1"/>
</dbReference>
<dbReference type="SFLD" id="SFLDG01168">
    <property type="entry name" value="Ferric_reductase_subgroup_(FRE"/>
    <property type="match status" value="1"/>
</dbReference>
<dbReference type="InterPro" id="IPR013112">
    <property type="entry name" value="FAD-bd_8"/>
</dbReference>
<reference evidence="13" key="2">
    <citation type="journal article" date="2023" name="IMA Fungus">
        <title>Comparative genomic study of the Penicillium genus elucidates a diverse pangenome and 15 lateral gene transfer events.</title>
        <authorList>
            <person name="Petersen C."/>
            <person name="Sorensen T."/>
            <person name="Nielsen M.R."/>
            <person name="Sondergaard T.E."/>
            <person name="Sorensen J.L."/>
            <person name="Fitzpatrick D.A."/>
            <person name="Frisvad J.C."/>
            <person name="Nielsen K.L."/>
        </authorList>
    </citation>
    <scope>NUCLEOTIDE SEQUENCE</scope>
    <source>
        <strain evidence="13">IBT 29864</strain>
    </source>
</reference>
<evidence type="ECO:0008006" key="15">
    <source>
        <dbReference type="Google" id="ProtNLM"/>
    </source>
</evidence>
<dbReference type="CDD" id="cd06186">
    <property type="entry name" value="NOX_Duox_like_FAD_NADP"/>
    <property type="match status" value="1"/>
</dbReference>
<gene>
    <name evidence="13" type="ORF">N7496_012383</name>
</gene>
<evidence type="ECO:0000256" key="8">
    <source>
        <dbReference type="ARBA" id="ARBA00023136"/>
    </source>
</evidence>
<comment type="subcellular location">
    <subcellularLocation>
        <location evidence="1">Membrane</location>
        <topology evidence="1">Multi-pass membrane protein</topology>
    </subcellularLocation>
</comment>
<proteinExistence type="predicted"/>
<feature type="transmembrane region" description="Helical" evidence="9">
    <location>
        <begin position="178"/>
        <end position="200"/>
    </location>
</feature>
<feature type="domain" description="Ferric reductase NAD binding" evidence="12">
    <location>
        <begin position="357"/>
        <end position="505"/>
    </location>
</feature>
<evidence type="ECO:0000256" key="1">
    <source>
        <dbReference type="ARBA" id="ARBA00004141"/>
    </source>
</evidence>